<keyword evidence="8" id="KW-1185">Reference proteome</keyword>
<dbReference type="PANTHER" id="PTHR30509">
    <property type="entry name" value="P-HYDROXYBENZOIC ACID EFFLUX PUMP SUBUNIT-RELATED"/>
    <property type="match status" value="1"/>
</dbReference>
<evidence type="ECO:0000256" key="5">
    <source>
        <dbReference type="ARBA" id="ARBA00023136"/>
    </source>
</evidence>
<keyword evidence="2" id="KW-1003">Cell membrane</keyword>
<proteinExistence type="predicted"/>
<feature type="transmembrane region" description="Helical" evidence="6">
    <location>
        <begin position="15"/>
        <end position="42"/>
    </location>
</feature>
<gene>
    <name evidence="7" type="ORF">SAMN05444401_0731</name>
</gene>
<dbReference type="InterPro" id="IPR010343">
    <property type="entry name" value="ArAE_1"/>
</dbReference>
<keyword evidence="3 6" id="KW-0812">Transmembrane</keyword>
<dbReference type="Pfam" id="PF06081">
    <property type="entry name" value="ArAE_1"/>
    <property type="match status" value="1"/>
</dbReference>
<sequence length="291" mass="33367">MNINLNIGLRIYKTAFSIFLCVLISNLLGISAFYPCIAAVISMESTVINSFKAGVNRMQGTLLGAVIGLAFSSIKRNSPVLCALGTIIIIVVCNKFKWKKAVVISCTVFYAIMINLSQKTPFEYSFNRLLDTSIGIVISVAVNYLIFAPKIHERVGDLYLNIRYNIEDKMRFLIKNHYIEELGDLRGLLDKYNSLTKSLEQETVIYREEDISDDMERHISSLKYFEMIYIYFEALSMVNYNRCCISKENLEALEIILGDKYNYNLDNTMNNEENIIYNYNIKKIIQAFKSA</sequence>
<evidence type="ECO:0000256" key="1">
    <source>
        <dbReference type="ARBA" id="ARBA00004651"/>
    </source>
</evidence>
<accession>A0A1M6BDW4</accession>
<dbReference type="PANTHER" id="PTHR30509:SF9">
    <property type="entry name" value="MULTIDRUG RESISTANCE PROTEIN MDTO"/>
    <property type="match status" value="1"/>
</dbReference>
<dbReference type="STRING" id="1121298.SAMN05444401_0731"/>
<dbReference type="RefSeq" id="WP_073003834.1">
    <property type="nucleotide sequence ID" value="NZ_FQZO01000001.1"/>
</dbReference>
<keyword evidence="4 6" id="KW-1133">Transmembrane helix</keyword>
<name>A0A1M6BDW4_9CLOT</name>
<dbReference type="GO" id="GO:0005886">
    <property type="term" value="C:plasma membrane"/>
    <property type="evidence" value="ECO:0007669"/>
    <property type="project" value="UniProtKB-SubCell"/>
</dbReference>
<evidence type="ECO:0000256" key="4">
    <source>
        <dbReference type="ARBA" id="ARBA00022989"/>
    </source>
</evidence>
<dbReference type="AlphaFoldDB" id="A0A1M6BDW4"/>
<dbReference type="EMBL" id="FQZO01000001">
    <property type="protein sequence ID" value="SHI46940.1"/>
    <property type="molecule type" value="Genomic_DNA"/>
</dbReference>
<feature type="transmembrane region" description="Helical" evidence="6">
    <location>
        <begin position="129"/>
        <end position="147"/>
    </location>
</feature>
<evidence type="ECO:0000313" key="8">
    <source>
        <dbReference type="Proteomes" id="UP000184080"/>
    </source>
</evidence>
<evidence type="ECO:0000256" key="2">
    <source>
        <dbReference type="ARBA" id="ARBA00022475"/>
    </source>
</evidence>
<reference evidence="7 8" key="1">
    <citation type="submission" date="2016-11" db="EMBL/GenBank/DDBJ databases">
        <authorList>
            <person name="Jaros S."/>
            <person name="Januszkiewicz K."/>
            <person name="Wedrychowicz H."/>
        </authorList>
    </citation>
    <scope>NUCLEOTIDE SEQUENCE [LARGE SCALE GENOMIC DNA]</scope>
    <source>
        <strain evidence="7 8">DSM 21864</strain>
    </source>
</reference>
<evidence type="ECO:0000256" key="3">
    <source>
        <dbReference type="ARBA" id="ARBA00022692"/>
    </source>
</evidence>
<protein>
    <submittedName>
        <fullName evidence="7">Uncharacterized membrane protein YgaE, UPF0421/DUF939 family</fullName>
    </submittedName>
</protein>
<feature type="transmembrane region" description="Helical" evidence="6">
    <location>
        <begin position="78"/>
        <end position="94"/>
    </location>
</feature>
<organism evidence="7 8">
    <name type="scientific">Clostridium amylolyticum</name>
    <dbReference type="NCBI Taxonomy" id="1121298"/>
    <lineage>
        <taxon>Bacteria</taxon>
        <taxon>Bacillati</taxon>
        <taxon>Bacillota</taxon>
        <taxon>Clostridia</taxon>
        <taxon>Eubacteriales</taxon>
        <taxon>Clostridiaceae</taxon>
        <taxon>Clostridium</taxon>
    </lineage>
</organism>
<evidence type="ECO:0000256" key="6">
    <source>
        <dbReference type="SAM" id="Phobius"/>
    </source>
</evidence>
<keyword evidence="5 6" id="KW-0472">Membrane</keyword>
<evidence type="ECO:0000313" key="7">
    <source>
        <dbReference type="EMBL" id="SHI46940.1"/>
    </source>
</evidence>
<feature type="transmembrane region" description="Helical" evidence="6">
    <location>
        <begin position="101"/>
        <end position="117"/>
    </location>
</feature>
<dbReference type="Proteomes" id="UP000184080">
    <property type="component" value="Unassembled WGS sequence"/>
</dbReference>
<comment type="subcellular location">
    <subcellularLocation>
        <location evidence="1">Cell membrane</location>
        <topology evidence="1">Multi-pass membrane protein</topology>
    </subcellularLocation>
</comment>